<dbReference type="EMBL" id="CAVMJV010000075">
    <property type="protein sequence ID" value="CAK5089069.1"/>
    <property type="molecule type" value="Genomic_DNA"/>
</dbReference>
<comment type="caution">
    <text evidence="1">The sequence shown here is derived from an EMBL/GenBank/DDBJ whole genome shotgun (WGS) entry which is preliminary data.</text>
</comment>
<organism evidence="1 2">
    <name type="scientific">Meloidogyne enterolobii</name>
    <name type="common">Root-knot nematode worm</name>
    <name type="synonym">Meloidogyne mayaguensis</name>
    <dbReference type="NCBI Taxonomy" id="390850"/>
    <lineage>
        <taxon>Eukaryota</taxon>
        <taxon>Metazoa</taxon>
        <taxon>Ecdysozoa</taxon>
        <taxon>Nematoda</taxon>
        <taxon>Chromadorea</taxon>
        <taxon>Rhabditida</taxon>
        <taxon>Tylenchina</taxon>
        <taxon>Tylenchomorpha</taxon>
        <taxon>Tylenchoidea</taxon>
        <taxon>Meloidogynidae</taxon>
        <taxon>Meloidogyninae</taxon>
        <taxon>Meloidogyne</taxon>
    </lineage>
</organism>
<evidence type="ECO:0000313" key="2">
    <source>
        <dbReference type="Proteomes" id="UP001497535"/>
    </source>
</evidence>
<name>A0ACB1AE37_MELEN</name>
<accession>A0ACB1AE37</accession>
<dbReference type="Proteomes" id="UP001497535">
    <property type="component" value="Unassembled WGS sequence"/>
</dbReference>
<evidence type="ECO:0000313" key="1">
    <source>
        <dbReference type="EMBL" id="CAK5089069.1"/>
    </source>
</evidence>
<sequence>MEEHEKKLENWKAKTQTSTEKSTKENTVIENILSTKRKQHSDAGTTNGFGNASKKLGFYKIMDGEKRKSKSKEKCDFGINENLKIISDIDKSIGALEEELRQSSSKTSQPSFSSFCNNKSLNIKKNDEGKKRVPIWRKSNAPTDIRLENKLNNARKSSDEIINSLFEGDDLPVEGSTTKSNKCDNKKLKLDSISLVHKRRRTSSSSERNKKKSKQEDEEDQETRKEKQALVDLLSDDDIIPLSSRMEDNNTQNNVDKDRTASKERNNSMSISSNKAIFSNLSEPPKLLTPTVSIASSSSISVVPATPSPVASPSHKSSSQVQKNTFIKDIQDMANSKALVSKKVAPTAQEQLHSRTLLSINQSSDPAHKVYAELRKNVSTESSSKPNNFQRKLSIPSKTEQQKLVPLDPNNRKVALQLRQTKLKIIHAEYVKICVNDPKMAIESAQHEEKEVLDRCSTKIGYISAIPNVVKRLRNFVANNENARKGSDSISHQNVLLGRHADSVTVGLQKAKRVAQHKASHLSESDFYNELEDSSDERPRNIVEIRQSELDSSKGHSKSFISDDDLKRVCSRCGIEYQLRPNGDYVSSEECIYHWGRAWKKKSVVEARYTCCQSTLDVRGCVVAGRHITQTLRLSTLEQYVSTPKPYGVGDPRSTKVYAMDCEMVYSNWGPEVARVSVVDVLGELVMDVFVRPENTLIDCNTRFSGLNADQILHAECNLDKARERLFELINSETILIGHSLESDLRALRLVHTRVVDTSIVFPHRLGPPQKRALKTLASEILQIIIQEEEGGHDSKEDALACMRIMLRKVRAVEC</sequence>
<protein>
    <submittedName>
        <fullName evidence="1">Uncharacterized protein</fullName>
    </submittedName>
</protein>
<gene>
    <name evidence="1" type="ORF">MENTE1834_LOCUS36765</name>
</gene>
<reference evidence="1" key="1">
    <citation type="submission" date="2023-11" db="EMBL/GenBank/DDBJ databases">
        <authorList>
            <person name="Poullet M."/>
        </authorList>
    </citation>
    <scope>NUCLEOTIDE SEQUENCE</scope>
    <source>
        <strain evidence="1">E1834</strain>
    </source>
</reference>
<proteinExistence type="predicted"/>
<keyword evidence="2" id="KW-1185">Reference proteome</keyword>